<dbReference type="InterPro" id="IPR029151">
    <property type="entry name" value="Sensor-like_sf"/>
</dbReference>
<dbReference type="PANTHER" id="PTHR32089:SF112">
    <property type="entry name" value="LYSOZYME-LIKE PROTEIN-RELATED"/>
    <property type="match status" value="1"/>
</dbReference>
<dbReference type="InterPro" id="IPR033479">
    <property type="entry name" value="dCache_1"/>
</dbReference>
<dbReference type="RefSeq" id="WP_202749997.1">
    <property type="nucleotide sequence ID" value="NZ_JAESWC010000014.1"/>
</dbReference>
<accession>A0ABS1TD21</accession>
<evidence type="ECO:0000259" key="11">
    <source>
        <dbReference type="PROSITE" id="PS50111"/>
    </source>
</evidence>
<reference evidence="12 13" key="1">
    <citation type="submission" date="2021-01" db="EMBL/GenBank/DDBJ databases">
        <title>Genome public.</title>
        <authorList>
            <person name="Liu C."/>
            <person name="Sun Q."/>
        </authorList>
    </citation>
    <scope>NUCLEOTIDE SEQUENCE [LARGE SCALE GENOMIC DNA]</scope>
    <source>
        <strain evidence="12 13">YIM B02515</strain>
    </source>
</reference>
<feature type="domain" description="Methyl-accepting transducer" evidence="11">
    <location>
        <begin position="384"/>
        <end position="634"/>
    </location>
</feature>
<evidence type="ECO:0000256" key="5">
    <source>
        <dbReference type="ARBA" id="ARBA00022989"/>
    </source>
</evidence>
<dbReference type="CDD" id="cd12913">
    <property type="entry name" value="PDC1_MCP_like"/>
    <property type="match status" value="1"/>
</dbReference>
<keyword evidence="5 10" id="KW-1133">Transmembrane helix</keyword>
<keyword evidence="9" id="KW-0175">Coiled coil</keyword>
<dbReference type="SUPFAM" id="SSF58104">
    <property type="entry name" value="Methyl-accepting chemotaxis protein (MCP) signaling domain"/>
    <property type="match status" value="1"/>
</dbReference>
<dbReference type="EMBL" id="JAESWC010000014">
    <property type="protein sequence ID" value="MBL4937243.1"/>
    <property type="molecule type" value="Genomic_DNA"/>
</dbReference>
<evidence type="ECO:0000256" key="1">
    <source>
        <dbReference type="ARBA" id="ARBA00004651"/>
    </source>
</evidence>
<sequence>MKKIRTKIILLALLICFFSLLFSSSIGYYESYKTTMMQSTEGLKAISEKYAESIDKWMSIHGNFINETAGSIEFNNNYDDTILLKYLQTKTKSFPDVMDVYFGFQNKHYIDASGWIPDNTYDCTQRNWYKEAISSNSVIYSNPYVDTETKKIIVTIAKTVKKDGNLVGVVAADINIDNISAVVQKAQPINNSYGFLLDDSNEFVVHPNKDFQPSKDGLKSFKSVLSGSLSTLLGKDSSATNITALKDYDGIDKYFVTTSIPSSKWVMGLAIPKSEILRPLNSLIISFVIVFIVFLILSSLIALYFANKISKPISLVTKLINRTTKLDLKLNKEDEFEKILKVKDETGVMARALIALRRELRETVGILQENSKVLLNHSEGITASAGETFESMQAISSTMDELAAGSSEQARNTELGSEKLLSLAEKINISSNNADIVNKLSKESQHISDEGVNSSSELVNKITANYEALEKVIENIDSLSNKSGSIREIITSIHSISEQTNLLALNAAIEASRAGEAGKGFAVVAEEIRKLSDQTSNSTKQIEGIITGITHEINSAKINIDKEKILMQEAREATMKTMSNFEVINNSFETTIENIENLTSNIKSIEEDKTSVISSIQEVSAVAEESAASVEEVSAAILEQSSQMETVSNAARELKRIADKLKGIIERFEV</sequence>
<evidence type="ECO:0000313" key="13">
    <source>
        <dbReference type="Proteomes" id="UP000632377"/>
    </source>
</evidence>
<dbReference type="Pfam" id="PF02743">
    <property type="entry name" value="dCache_1"/>
    <property type="match status" value="1"/>
</dbReference>
<keyword evidence="13" id="KW-1185">Reference proteome</keyword>
<dbReference type="PANTHER" id="PTHR32089">
    <property type="entry name" value="METHYL-ACCEPTING CHEMOTAXIS PROTEIN MCPB"/>
    <property type="match status" value="1"/>
</dbReference>
<keyword evidence="7 8" id="KW-0807">Transducer</keyword>
<keyword evidence="4 10" id="KW-0812">Transmembrane</keyword>
<feature type="transmembrane region" description="Helical" evidence="10">
    <location>
        <begin position="283"/>
        <end position="306"/>
    </location>
</feature>
<dbReference type="Gene3D" id="3.30.450.20">
    <property type="entry name" value="PAS domain"/>
    <property type="match status" value="2"/>
</dbReference>
<comment type="caution">
    <text evidence="12">The sequence shown here is derived from an EMBL/GenBank/DDBJ whole genome shotgun (WGS) entry which is preliminary data.</text>
</comment>
<dbReference type="InterPro" id="IPR004089">
    <property type="entry name" value="MCPsignal_dom"/>
</dbReference>
<evidence type="ECO:0000256" key="2">
    <source>
        <dbReference type="ARBA" id="ARBA00022475"/>
    </source>
</evidence>
<feature type="coiled-coil region" evidence="9">
    <location>
        <begin position="553"/>
        <end position="608"/>
    </location>
</feature>
<keyword evidence="2" id="KW-1003">Cell membrane</keyword>
<protein>
    <submittedName>
        <fullName evidence="12">Methyl-accepting chemotaxis protein</fullName>
    </submittedName>
</protein>
<organism evidence="12 13">
    <name type="scientific">Clostridium rhizosphaerae</name>
    <dbReference type="NCBI Taxonomy" id="2803861"/>
    <lineage>
        <taxon>Bacteria</taxon>
        <taxon>Bacillati</taxon>
        <taxon>Bacillota</taxon>
        <taxon>Clostridia</taxon>
        <taxon>Eubacteriales</taxon>
        <taxon>Clostridiaceae</taxon>
        <taxon>Clostridium</taxon>
    </lineage>
</organism>
<comment type="subcellular location">
    <subcellularLocation>
        <location evidence="1">Cell membrane</location>
        <topology evidence="1">Multi-pass membrane protein</topology>
    </subcellularLocation>
</comment>
<dbReference type="SMART" id="SM00283">
    <property type="entry name" value="MA"/>
    <property type="match status" value="1"/>
</dbReference>
<proteinExistence type="predicted"/>
<name>A0ABS1TD21_9CLOT</name>
<evidence type="ECO:0000256" key="4">
    <source>
        <dbReference type="ARBA" id="ARBA00022692"/>
    </source>
</evidence>
<dbReference type="SUPFAM" id="SSF103190">
    <property type="entry name" value="Sensory domain-like"/>
    <property type="match status" value="1"/>
</dbReference>
<dbReference type="Gene3D" id="1.10.287.950">
    <property type="entry name" value="Methyl-accepting chemotaxis protein"/>
    <property type="match status" value="1"/>
</dbReference>
<evidence type="ECO:0000256" key="3">
    <source>
        <dbReference type="ARBA" id="ARBA00022500"/>
    </source>
</evidence>
<evidence type="ECO:0000256" key="9">
    <source>
        <dbReference type="SAM" id="Coils"/>
    </source>
</evidence>
<evidence type="ECO:0000256" key="6">
    <source>
        <dbReference type="ARBA" id="ARBA00023136"/>
    </source>
</evidence>
<dbReference type="Proteomes" id="UP000632377">
    <property type="component" value="Unassembled WGS sequence"/>
</dbReference>
<keyword evidence="6 10" id="KW-0472">Membrane</keyword>
<gene>
    <name evidence="12" type="ORF">JK636_16060</name>
</gene>
<keyword evidence="3" id="KW-0145">Chemotaxis</keyword>
<evidence type="ECO:0000256" key="7">
    <source>
        <dbReference type="ARBA" id="ARBA00023224"/>
    </source>
</evidence>
<dbReference type="Pfam" id="PF00015">
    <property type="entry name" value="MCPsignal"/>
    <property type="match status" value="1"/>
</dbReference>
<dbReference type="PROSITE" id="PS50111">
    <property type="entry name" value="CHEMOTAXIS_TRANSDUC_2"/>
    <property type="match status" value="1"/>
</dbReference>
<evidence type="ECO:0000313" key="12">
    <source>
        <dbReference type="EMBL" id="MBL4937243.1"/>
    </source>
</evidence>
<evidence type="ECO:0000256" key="10">
    <source>
        <dbReference type="SAM" id="Phobius"/>
    </source>
</evidence>
<evidence type="ECO:0000256" key="8">
    <source>
        <dbReference type="PROSITE-ProRule" id="PRU00284"/>
    </source>
</evidence>